<sequence>MSQSFEKNYGFARDDVGLHNWRERPFNTWGFRNIPELIPTAEIPVVGGVVEEPKVDEAWLTSHEIMVGDRVMHISDVLAQTFTDALVVMKRGKIVAEFHAPDFTNRSRHILFSASKSVTGILAGILVADGLLDPDELISAYVPDLKTSAFGDARVRHALDMRTSLVFTENYGDPKGDFARYRRAGLLDPALDGEPAETVISFLASLKKAPFEHGGPFLYCSPNSDVVGLVVERAAGERFPDLMAKRLWQPLGARSHARITVDREGTARAGGGLFMTARDFARFGDLIRCDGSVNGKQIVPSEWIRDTVTGGDRQAWIDGNFASWLPAGSYRNQWYQSGNADGAFFALGIHGQWLLINPRTEVVIAKFSSQPNPAMDEMKQMNIALFEAVNELA</sequence>
<dbReference type="EMBL" id="LXKT01000029">
    <property type="protein sequence ID" value="OCJ32697.1"/>
    <property type="molecule type" value="Genomic_DNA"/>
</dbReference>
<dbReference type="AlphaFoldDB" id="A0AB36EKV0"/>
<dbReference type="PANTHER" id="PTHR43283:SF7">
    <property type="entry name" value="BETA-LACTAMASE-RELATED DOMAIN-CONTAINING PROTEIN"/>
    <property type="match status" value="1"/>
</dbReference>
<comment type="caution">
    <text evidence="2">The sequence shown here is derived from an EMBL/GenBank/DDBJ whole genome shotgun (WGS) entry which is preliminary data.</text>
</comment>
<dbReference type="InterPro" id="IPR012338">
    <property type="entry name" value="Beta-lactam/transpept-like"/>
</dbReference>
<feature type="domain" description="Beta-lactamase-related" evidence="1">
    <location>
        <begin position="83"/>
        <end position="383"/>
    </location>
</feature>
<dbReference type="SUPFAM" id="SSF56601">
    <property type="entry name" value="beta-lactamase/transpeptidase-like"/>
    <property type="match status" value="1"/>
</dbReference>
<dbReference type="Gene3D" id="3.40.710.10">
    <property type="entry name" value="DD-peptidase/beta-lactamase superfamily"/>
    <property type="match status" value="1"/>
</dbReference>
<organism evidence="2 3">
    <name type="scientific">Agrobacterium tumefaciens</name>
    <dbReference type="NCBI Taxonomy" id="358"/>
    <lineage>
        <taxon>Bacteria</taxon>
        <taxon>Pseudomonadati</taxon>
        <taxon>Pseudomonadota</taxon>
        <taxon>Alphaproteobacteria</taxon>
        <taxon>Hyphomicrobiales</taxon>
        <taxon>Rhizobiaceae</taxon>
        <taxon>Rhizobium/Agrobacterium group</taxon>
        <taxon>Agrobacterium</taxon>
        <taxon>Agrobacterium tumefaciens complex</taxon>
    </lineage>
</organism>
<dbReference type="Pfam" id="PF00144">
    <property type="entry name" value="Beta-lactamase"/>
    <property type="match status" value="1"/>
</dbReference>
<gene>
    <name evidence="2" type="ORF">A6U91_21100</name>
</gene>
<evidence type="ECO:0000313" key="3">
    <source>
        <dbReference type="Proteomes" id="UP000093451"/>
    </source>
</evidence>
<accession>A0AB36EKV0</accession>
<name>A0AB36EKV0_AGRTU</name>
<dbReference type="InterPro" id="IPR050789">
    <property type="entry name" value="Diverse_Enzym_Activities"/>
</dbReference>
<evidence type="ECO:0000259" key="1">
    <source>
        <dbReference type="Pfam" id="PF00144"/>
    </source>
</evidence>
<dbReference type="PANTHER" id="PTHR43283">
    <property type="entry name" value="BETA-LACTAMASE-RELATED"/>
    <property type="match status" value="1"/>
</dbReference>
<proteinExistence type="predicted"/>
<dbReference type="InterPro" id="IPR001466">
    <property type="entry name" value="Beta-lactam-related"/>
</dbReference>
<reference evidence="2 3" key="1">
    <citation type="journal article" date="2016" name="PeerJ">
        <title>Gall-ID: tools for genotyping gall-causing phytopathogenic bacteria.</title>
        <authorList>
            <person name="Davis E.W.II."/>
            <person name="Weisberg A.J."/>
            <person name="Tabima J.F."/>
            <person name="Grunwald N.J."/>
            <person name="Chang J.H."/>
        </authorList>
    </citation>
    <scope>NUCLEOTIDE SEQUENCE [LARGE SCALE GENOMIC DNA]</scope>
    <source>
        <strain evidence="2 3">N2/73</strain>
    </source>
</reference>
<evidence type="ECO:0000313" key="2">
    <source>
        <dbReference type="EMBL" id="OCJ32697.1"/>
    </source>
</evidence>
<protein>
    <recommendedName>
        <fullName evidence="1">Beta-lactamase-related domain-containing protein</fullName>
    </recommendedName>
</protein>
<dbReference type="Proteomes" id="UP000093451">
    <property type="component" value="Unassembled WGS sequence"/>
</dbReference>